<dbReference type="FunFam" id="3.30.70.2460:FF:000001">
    <property type="entry name" value="DNA repair protein Rad4 family"/>
    <property type="match status" value="1"/>
</dbReference>
<keyword evidence="12" id="KW-1185">Reference proteome</keyword>
<comment type="caution">
    <text evidence="11">The sequence shown here is derived from an EMBL/GenBank/DDBJ whole genome shotgun (WGS) entry which is preliminary data.</text>
</comment>
<dbReference type="Pfam" id="PF10403">
    <property type="entry name" value="BHD_1"/>
    <property type="match status" value="1"/>
</dbReference>
<feature type="compositionally biased region" description="Acidic residues" evidence="7">
    <location>
        <begin position="214"/>
        <end position="228"/>
    </location>
</feature>
<feature type="domain" description="Rad4 beta-hairpin" evidence="9">
    <location>
        <begin position="707"/>
        <end position="762"/>
    </location>
</feature>
<evidence type="ECO:0000256" key="5">
    <source>
        <dbReference type="ARBA" id="ARBA00023242"/>
    </source>
</evidence>
<evidence type="ECO:0000259" key="10">
    <source>
        <dbReference type="SMART" id="SM01032"/>
    </source>
</evidence>
<feature type="compositionally biased region" description="Basic and acidic residues" evidence="7">
    <location>
        <begin position="163"/>
        <end position="174"/>
    </location>
</feature>
<dbReference type="GO" id="GO:0071942">
    <property type="term" value="C:XPC complex"/>
    <property type="evidence" value="ECO:0007669"/>
    <property type="project" value="TreeGrafter"/>
</dbReference>
<dbReference type="STRING" id="2018661.A0A2A2J0U3"/>
<evidence type="ECO:0000256" key="3">
    <source>
        <dbReference type="ARBA" id="ARBA00022763"/>
    </source>
</evidence>
<proteinExistence type="inferred from homology"/>
<dbReference type="SMART" id="SM01030">
    <property type="entry name" value="BHD_1"/>
    <property type="match status" value="1"/>
</dbReference>
<dbReference type="GO" id="GO:0006298">
    <property type="term" value="P:mismatch repair"/>
    <property type="evidence" value="ECO:0007669"/>
    <property type="project" value="TreeGrafter"/>
</dbReference>
<dbReference type="AlphaFoldDB" id="A0A2A2J0U3"/>
<dbReference type="InterPro" id="IPR042488">
    <property type="entry name" value="Rad4_BHD3_sf"/>
</dbReference>
<protein>
    <recommendedName>
        <fullName evidence="13">Rad4 beta-hairpin domain-containing protein</fullName>
    </recommendedName>
</protein>
<sequence>MNNGRPSRPSSDFCEIRLIRGNARTDYAARNATTFQCKMPVEAGRRRSARIKNLTEKDEKEQKNEEEKGDLNKIEENQDQKQAQATSKSMRGRPKKAAVKQTKVKKQKEENLAEETNGGLNLSESEEDEKNLKEQSESAKPKSLKRKSSEGVDEPTSSRPKRQSTEKRKTNYFEDKEEDIEQSDEWSMESESNSRKGSRPSSRNSGSKRRKAEENDDSDIEEDWEMEEEKPKRKVAKKRSTESKPKEKKPAGPKVIKKKPEQPWKKAMEGADGKMLSKGEEKMRQFRILARSIARGRTKETSYEECVAIHREFKAQREAERKKKKTTNAIIEVIKERVDEELEKEASSEDEWEDMEILDDGNSNDGTNKKIEVTVEVEKEPEEKDWWAQYLKQEVNKCIRENWEDAHKCHILCYLAHLRYVRRISVEENLLPALLVSQLPTGFLNAKLNLKSLKRLVGWFLDAFRQSSEDLKIEKPDDLQSRMAYLAENRTYETDRDIAMLLFALLVGLEATARICANALVISRKVGGEDENLEKSKKHQKRKHGYSDFWVEFWDKEEKRWISIDPNTKTVDKSDEIEPNTSLPIRYIFGIDNQGGIREISCRYAVNYYTQEFRRQRTEIAWLGAVLRISMISSNPERAQLEDAFFDQNLASKPLPTKMSEYKNHPLYVLEKDLLKFEAIYPPPDEQKPLGEIRGHKVFPRSTVYTLQGDLNWLKLARSIKEDEKPYKTVKARPDLRVPVEEREQKFLNVYGFWQTEPFRPPTVENGRIPRNQYGNVYLYQPKMCPIGAVHLKLNGIVNIARRLNKEAVPAVVGWDFNGCNHPVIDGAVVLKEDADELVEEWERIESEREAKEEEVKLFSMQVTFFTFLTSN</sequence>
<accession>A0A2A2J0U3</accession>
<comment type="similarity">
    <text evidence="2">Belongs to the XPC family.</text>
</comment>
<dbReference type="Gene3D" id="3.30.70.2460">
    <property type="entry name" value="Rad4, beta-hairpin domain BHD3"/>
    <property type="match status" value="1"/>
</dbReference>
<organism evidence="11 12">
    <name type="scientific">Diploscapter pachys</name>
    <dbReference type="NCBI Taxonomy" id="2018661"/>
    <lineage>
        <taxon>Eukaryota</taxon>
        <taxon>Metazoa</taxon>
        <taxon>Ecdysozoa</taxon>
        <taxon>Nematoda</taxon>
        <taxon>Chromadorea</taxon>
        <taxon>Rhabditida</taxon>
        <taxon>Rhabditina</taxon>
        <taxon>Rhabditomorpha</taxon>
        <taxon>Rhabditoidea</taxon>
        <taxon>Rhabditidae</taxon>
        <taxon>Diploscapter</taxon>
    </lineage>
</organism>
<keyword evidence="3" id="KW-0227">DNA damage</keyword>
<dbReference type="GO" id="GO:0003684">
    <property type="term" value="F:damaged DNA binding"/>
    <property type="evidence" value="ECO:0007669"/>
    <property type="project" value="InterPro"/>
</dbReference>
<evidence type="ECO:0000313" key="11">
    <source>
        <dbReference type="EMBL" id="PAV55546.1"/>
    </source>
</evidence>
<dbReference type="InterPro" id="IPR018327">
    <property type="entry name" value="BHD_2"/>
</dbReference>
<evidence type="ECO:0000256" key="1">
    <source>
        <dbReference type="ARBA" id="ARBA00004123"/>
    </source>
</evidence>
<dbReference type="Pfam" id="PF03835">
    <property type="entry name" value="Rad4"/>
    <property type="match status" value="1"/>
</dbReference>
<dbReference type="PANTHER" id="PTHR12135:SF0">
    <property type="entry name" value="DNA REPAIR PROTEIN COMPLEMENTING XP-C CELLS"/>
    <property type="match status" value="1"/>
</dbReference>
<dbReference type="Gene3D" id="3.90.260.10">
    <property type="entry name" value="Transglutaminase-like"/>
    <property type="match status" value="1"/>
</dbReference>
<feature type="compositionally biased region" description="Basic residues" evidence="7">
    <location>
        <begin position="90"/>
        <end position="106"/>
    </location>
</feature>
<evidence type="ECO:0000313" key="12">
    <source>
        <dbReference type="Proteomes" id="UP000218231"/>
    </source>
</evidence>
<dbReference type="Proteomes" id="UP000218231">
    <property type="component" value="Unassembled WGS sequence"/>
</dbReference>
<dbReference type="EMBL" id="LIAE01010764">
    <property type="protein sequence ID" value="PAV55546.1"/>
    <property type="molecule type" value="Genomic_DNA"/>
</dbReference>
<dbReference type="Pfam" id="PF10405">
    <property type="entry name" value="BHD_3"/>
    <property type="match status" value="1"/>
</dbReference>
<feature type="compositionally biased region" description="Acidic residues" evidence="7">
    <location>
        <begin position="175"/>
        <end position="188"/>
    </location>
</feature>
<evidence type="ECO:0000256" key="7">
    <source>
        <dbReference type="SAM" id="MobiDB-lite"/>
    </source>
</evidence>
<feature type="domain" description="Rad4 beta-hairpin" evidence="8">
    <location>
        <begin position="651"/>
        <end position="705"/>
    </location>
</feature>
<feature type="compositionally biased region" description="Polar residues" evidence="7">
    <location>
        <begin position="80"/>
        <end position="89"/>
    </location>
</feature>
<evidence type="ECO:0000259" key="9">
    <source>
        <dbReference type="SMART" id="SM01031"/>
    </source>
</evidence>
<dbReference type="InterPro" id="IPR018326">
    <property type="entry name" value="Rad4_beta-hairpin_dom1"/>
</dbReference>
<dbReference type="InterPro" id="IPR036985">
    <property type="entry name" value="Transglutaminase-like_sf"/>
</dbReference>
<keyword evidence="6" id="KW-0175">Coiled coil</keyword>
<dbReference type="SMART" id="SM01032">
    <property type="entry name" value="BHD_3"/>
    <property type="match status" value="1"/>
</dbReference>
<evidence type="ECO:0008006" key="13">
    <source>
        <dbReference type="Google" id="ProtNLM"/>
    </source>
</evidence>
<gene>
    <name evidence="11" type="ORF">WR25_20354</name>
</gene>
<dbReference type="InterPro" id="IPR038765">
    <property type="entry name" value="Papain-like_cys_pep_sf"/>
</dbReference>
<evidence type="ECO:0000256" key="2">
    <source>
        <dbReference type="ARBA" id="ARBA00009525"/>
    </source>
</evidence>
<feature type="compositionally biased region" description="Basic and acidic residues" evidence="7">
    <location>
        <begin position="130"/>
        <end position="140"/>
    </location>
</feature>
<keyword evidence="5" id="KW-0539">Nucleus</keyword>
<evidence type="ECO:0000256" key="6">
    <source>
        <dbReference type="SAM" id="Coils"/>
    </source>
</evidence>
<dbReference type="GO" id="GO:0003697">
    <property type="term" value="F:single-stranded DNA binding"/>
    <property type="evidence" value="ECO:0007669"/>
    <property type="project" value="TreeGrafter"/>
</dbReference>
<dbReference type="GO" id="GO:0005737">
    <property type="term" value="C:cytoplasm"/>
    <property type="evidence" value="ECO:0007669"/>
    <property type="project" value="TreeGrafter"/>
</dbReference>
<dbReference type="InterPro" id="IPR004583">
    <property type="entry name" value="DNA_repair_Rad4"/>
</dbReference>
<dbReference type="OrthoDB" id="300780at2759"/>
<feature type="region of interest" description="Disordered" evidence="7">
    <location>
        <begin position="40"/>
        <end position="278"/>
    </location>
</feature>
<evidence type="ECO:0000256" key="4">
    <source>
        <dbReference type="ARBA" id="ARBA00023204"/>
    </source>
</evidence>
<feature type="compositionally biased region" description="Basic and acidic residues" evidence="7">
    <location>
        <begin position="53"/>
        <end position="79"/>
    </location>
</feature>
<feature type="compositionally biased region" description="Basic and acidic residues" evidence="7">
    <location>
        <begin position="239"/>
        <end position="250"/>
    </location>
</feature>
<dbReference type="InterPro" id="IPR018328">
    <property type="entry name" value="Rad4_beta-hairpin_dom3"/>
</dbReference>
<name>A0A2A2J0U3_9BILA</name>
<dbReference type="SUPFAM" id="SSF54001">
    <property type="entry name" value="Cysteine proteinases"/>
    <property type="match status" value="1"/>
</dbReference>
<dbReference type="GO" id="GO:0006289">
    <property type="term" value="P:nucleotide-excision repair"/>
    <property type="evidence" value="ECO:0007669"/>
    <property type="project" value="InterPro"/>
</dbReference>
<feature type="compositionally biased region" description="Basic and acidic residues" evidence="7">
    <location>
        <begin position="258"/>
        <end position="278"/>
    </location>
</feature>
<dbReference type="InterPro" id="IPR018325">
    <property type="entry name" value="Rad4/PNGase_transGLS-fold"/>
</dbReference>
<dbReference type="Pfam" id="PF10404">
    <property type="entry name" value="BHD_2"/>
    <property type="match status" value="1"/>
</dbReference>
<reference evidence="11 12" key="1">
    <citation type="journal article" date="2017" name="Curr. Biol.">
        <title>Genome architecture and evolution of a unichromosomal asexual nematode.</title>
        <authorList>
            <person name="Fradin H."/>
            <person name="Zegar C."/>
            <person name="Gutwein M."/>
            <person name="Lucas J."/>
            <person name="Kovtun M."/>
            <person name="Corcoran D."/>
            <person name="Baugh L.R."/>
            <person name="Kiontke K."/>
            <person name="Gunsalus K."/>
            <person name="Fitch D.H."/>
            <person name="Piano F."/>
        </authorList>
    </citation>
    <scope>NUCLEOTIDE SEQUENCE [LARGE SCALE GENOMIC DNA]</scope>
    <source>
        <strain evidence="11">PF1309</strain>
    </source>
</reference>
<comment type="subcellular location">
    <subcellularLocation>
        <location evidence="1">Nucleus</location>
    </subcellularLocation>
</comment>
<dbReference type="GO" id="GO:0000111">
    <property type="term" value="C:nucleotide-excision repair factor 2 complex"/>
    <property type="evidence" value="ECO:0007669"/>
    <property type="project" value="TreeGrafter"/>
</dbReference>
<dbReference type="Gene3D" id="2.20.20.110">
    <property type="entry name" value="Rad4, beta-hairpin domain BHD1"/>
    <property type="match status" value="1"/>
</dbReference>
<dbReference type="PANTHER" id="PTHR12135">
    <property type="entry name" value="DNA REPAIR PROTEIN XP-C / RAD4"/>
    <property type="match status" value="1"/>
</dbReference>
<feature type="domain" description="Rad4 beta-hairpin" evidence="10">
    <location>
        <begin position="769"/>
        <end position="842"/>
    </location>
</feature>
<dbReference type="SMART" id="SM01031">
    <property type="entry name" value="BHD_2"/>
    <property type="match status" value="1"/>
</dbReference>
<feature type="coiled-coil region" evidence="6">
    <location>
        <begin position="828"/>
        <end position="855"/>
    </location>
</feature>
<evidence type="ECO:0000259" key="8">
    <source>
        <dbReference type="SMART" id="SM01030"/>
    </source>
</evidence>
<keyword evidence="4" id="KW-0234">DNA repair</keyword>